<gene>
    <name evidence="1" type="ORF">HHA03_07530</name>
    <name evidence="2" type="ORF">SAMN05421839_10648</name>
</gene>
<protein>
    <submittedName>
        <fullName evidence="2">Uncharacterized protein</fullName>
    </submittedName>
</protein>
<dbReference type="AlphaFoldDB" id="A0A1I5MRQ9"/>
<evidence type="ECO:0000313" key="3">
    <source>
        <dbReference type="Proteomes" id="UP000242243"/>
    </source>
</evidence>
<evidence type="ECO:0000313" key="2">
    <source>
        <dbReference type="EMBL" id="SFP11651.1"/>
    </source>
</evidence>
<reference evidence="1 4" key="2">
    <citation type="submission" date="2019-07" db="EMBL/GenBank/DDBJ databases">
        <title>Whole genome shotgun sequence of Halolactibacillus halophilus NBRC 100868.</title>
        <authorList>
            <person name="Hosoyama A."/>
            <person name="Uohara A."/>
            <person name="Ohji S."/>
            <person name="Ichikawa N."/>
        </authorList>
    </citation>
    <scope>NUCLEOTIDE SEQUENCE [LARGE SCALE GENOMIC DNA]</scope>
    <source>
        <strain evidence="1 4">NBRC 100868</strain>
    </source>
</reference>
<keyword evidence="4" id="KW-1185">Reference proteome</keyword>
<sequence length="159" mass="18523">MNEIIKLQAFDVLLKRFFSENSIAKDKKFKVVLQIDNRLWTGDLINWNSNSIVEEYVDGIGVIDRKIHYKGISPFLSEIHNTSHEYIKQHGDFLRKLDDPRLIYNTLREIVDMIDFSDIDSEIDDVLYNPISLTDNIELPFLSLRNSEITLIAIKGTNH</sequence>
<dbReference type="EMBL" id="FOXC01000006">
    <property type="protein sequence ID" value="SFP11651.1"/>
    <property type="molecule type" value="Genomic_DNA"/>
</dbReference>
<dbReference type="EMBL" id="BJWI01000007">
    <property type="protein sequence ID" value="GEM01221.1"/>
    <property type="molecule type" value="Genomic_DNA"/>
</dbReference>
<evidence type="ECO:0000313" key="4">
    <source>
        <dbReference type="Proteomes" id="UP000321547"/>
    </source>
</evidence>
<accession>A0A1I5MRQ9</accession>
<name>A0A1I5MRQ9_9BACI</name>
<dbReference type="Proteomes" id="UP000321547">
    <property type="component" value="Unassembled WGS sequence"/>
</dbReference>
<organism evidence="2 3">
    <name type="scientific">Halolactibacillus halophilus</name>
    <dbReference type="NCBI Taxonomy" id="306540"/>
    <lineage>
        <taxon>Bacteria</taxon>
        <taxon>Bacillati</taxon>
        <taxon>Bacillota</taxon>
        <taxon>Bacilli</taxon>
        <taxon>Bacillales</taxon>
        <taxon>Bacillaceae</taxon>
        <taxon>Halolactibacillus</taxon>
    </lineage>
</organism>
<dbReference type="RefSeq" id="WP_089830504.1">
    <property type="nucleotide sequence ID" value="NZ_BJWI01000007.1"/>
</dbReference>
<proteinExistence type="predicted"/>
<evidence type="ECO:0000313" key="1">
    <source>
        <dbReference type="EMBL" id="GEM01221.1"/>
    </source>
</evidence>
<reference evidence="2 3" key="1">
    <citation type="submission" date="2016-10" db="EMBL/GenBank/DDBJ databases">
        <authorList>
            <person name="de Groot N.N."/>
        </authorList>
    </citation>
    <scope>NUCLEOTIDE SEQUENCE [LARGE SCALE GENOMIC DNA]</scope>
    <source>
        <strain evidence="2 3">DSM 17073</strain>
    </source>
</reference>
<dbReference type="Proteomes" id="UP000242243">
    <property type="component" value="Unassembled WGS sequence"/>
</dbReference>
<dbReference type="STRING" id="306540.SAMN05421839_10648"/>